<evidence type="ECO:0000313" key="3">
    <source>
        <dbReference type="Proteomes" id="UP000198948"/>
    </source>
</evidence>
<dbReference type="STRING" id="142588.SAMN04488559_102119"/>
<dbReference type="Pfam" id="PF06983">
    <property type="entry name" value="3-dmu-9_3-mt"/>
    <property type="match status" value="1"/>
</dbReference>
<dbReference type="PANTHER" id="PTHR33990:SF4">
    <property type="entry name" value="PHNB-LIKE DOMAIN-CONTAINING PROTEIN"/>
    <property type="match status" value="1"/>
</dbReference>
<keyword evidence="3" id="KW-1185">Reference proteome</keyword>
<protein>
    <submittedName>
        <fullName evidence="2">Glyoxalase superfamily enzyme, possibly 3-demethylubiquinone-9 3-methyltransferase</fullName>
    </submittedName>
</protein>
<dbReference type="AlphaFoldDB" id="A0A1H9QJG6"/>
<dbReference type="Gene3D" id="3.30.720.100">
    <property type="match status" value="1"/>
</dbReference>
<accession>A0A1H9QJG6</accession>
<keyword evidence="2" id="KW-0808">Transferase</keyword>
<proteinExistence type="predicted"/>
<feature type="domain" description="PhnB-like" evidence="1">
    <location>
        <begin position="7"/>
        <end position="133"/>
    </location>
</feature>
<reference evidence="2 3" key="1">
    <citation type="submission" date="2016-10" db="EMBL/GenBank/DDBJ databases">
        <authorList>
            <person name="de Groot N.N."/>
        </authorList>
    </citation>
    <scope>NUCLEOTIDE SEQUENCE [LARGE SCALE GENOMIC DNA]</scope>
    <source>
        <strain evidence="2 3">DSM 13760</strain>
    </source>
</reference>
<dbReference type="PIRSF" id="PIRSF021700">
    <property type="entry name" value="3_dmu_93_MTrfase"/>
    <property type="match status" value="1"/>
</dbReference>
<dbReference type="EMBL" id="FOHA01000002">
    <property type="protein sequence ID" value="SER60580.1"/>
    <property type="molecule type" value="Genomic_DNA"/>
</dbReference>
<dbReference type="Proteomes" id="UP000198948">
    <property type="component" value="Unassembled WGS sequence"/>
</dbReference>
<dbReference type="GO" id="GO:0032259">
    <property type="term" value="P:methylation"/>
    <property type="evidence" value="ECO:0007669"/>
    <property type="project" value="UniProtKB-KW"/>
</dbReference>
<dbReference type="InterPro" id="IPR009725">
    <property type="entry name" value="3_dmu_93_MTrfase"/>
</dbReference>
<keyword evidence="2" id="KW-0489">Methyltransferase</keyword>
<sequence>MYQRKTSISTFLTFGGTADEAVTFYLSLFPNESHLLSKTTFKEGQPGIAGSILNLTFDIRGQSFMAMDMEEKYLTNFSWATSILVQCTDETEFDRLFQAFSKQGHVMMGPEAIMDLNKACWVTDRFGVTWQLIWSES</sequence>
<dbReference type="InterPro" id="IPR028973">
    <property type="entry name" value="PhnB-like"/>
</dbReference>
<dbReference type="RefSeq" id="WP_092649934.1">
    <property type="nucleotide sequence ID" value="NZ_FOHA01000002.1"/>
</dbReference>
<keyword evidence="2" id="KW-0830">Ubiquinone</keyword>
<organism evidence="2 3">
    <name type="scientific">Isobaculum melis</name>
    <dbReference type="NCBI Taxonomy" id="142588"/>
    <lineage>
        <taxon>Bacteria</taxon>
        <taxon>Bacillati</taxon>
        <taxon>Bacillota</taxon>
        <taxon>Bacilli</taxon>
        <taxon>Lactobacillales</taxon>
        <taxon>Carnobacteriaceae</taxon>
        <taxon>Isobaculum</taxon>
    </lineage>
</organism>
<name>A0A1H9QJG6_9LACT</name>
<dbReference type="InterPro" id="IPR029068">
    <property type="entry name" value="Glyas_Bleomycin-R_OHBP_Dase"/>
</dbReference>
<gene>
    <name evidence="2" type="ORF">SAMN04488559_102119</name>
</gene>
<evidence type="ECO:0000313" key="2">
    <source>
        <dbReference type="EMBL" id="SER60580.1"/>
    </source>
</evidence>
<evidence type="ECO:0000259" key="1">
    <source>
        <dbReference type="Pfam" id="PF06983"/>
    </source>
</evidence>
<dbReference type="GO" id="GO:0008168">
    <property type="term" value="F:methyltransferase activity"/>
    <property type="evidence" value="ECO:0007669"/>
    <property type="project" value="UniProtKB-KW"/>
</dbReference>
<dbReference type="OrthoDB" id="9795306at2"/>
<dbReference type="CDD" id="cd06588">
    <property type="entry name" value="PhnB_like"/>
    <property type="match status" value="1"/>
</dbReference>
<dbReference type="SUPFAM" id="SSF54593">
    <property type="entry name" value="Glyoxalase/Bleomycin resistance protein/Dihydroxybiphenyl dioxygenase"/>
    <property type="match status" value="1"/>
</dbReference>
<dbReference type="Gene3D" id="3.30.720.110">
    <property type="match status" value="1"/>
</dbReference>
<dbReference type="PANTHER" id="PTHR33990">
    <property type="entry name" value="PROTEIN YJDN-RELATED"/>
    <property type="match status" value="1"/>
</dbReference>